<dbReference type="EMBL" id="QGKY02000190">
    <property type="protein sequence ID" value="KAF2588747.1"/>
    <property type="molecule type" value="Genomic_DNA"/>
</dbReference>
<dbReference type="EMBL" id="QGKW02000007">
    <property type="protein sequence ID" value="KAF2619759.1"/>
    <property type="molecule type" value="Genomic_DNA"/>
</dbReference>
<proteinExistence type="predicted"/>
<protein>
    <submittedName>
        <fullName evidence="1">Uncharacterized protein</fullName>
    </submittedName>
</protein>
<evidence type="ECO:0000313" key="1">
    <source>
        <dbReference type="EMBL" id="KAF2588747.1"/>
    </source>
</evidence>
<evidence type="ECO:0000313" key="2">
    <source>
        <dbReference type="EMBL" id="KAF2619759.1"/>
    </source>
</evidence>
<sequence>MNYGAMVDDKTVLISEFGNDIILTIIFWKQWPWKPLRWAMFGFAVGMLTEYATGSDLVDQVKILLSNFGIIDLE</sequence>
<dbReference type="AlphaFoldDB" id="A0A8S9K4G2"/>
<accession>A0A8S9K4G2</accession>
<reference evidence="1" key="1">
    <citation type="submission" date="2019-12" db="EMBL/GenBank/DDBJ databases">
        <title>Genome sequencing and annotation of Brassica cretica.</title>
        <authorList>
            <person name="Studholme D.J."/>
            <person name="Sarris P.F."/>
        </authorList>
    </citation>
    <scope>NUCLEOTIDE SEQUENCE</scope>
    <source>
        <strain evidence="2">PFS-001/15</strain>
        <strain evidence="1">PFS-102/07</strain>
        <tissue evidence="1">Leaf</tissue>
    </source>
</reference>
<name>A0A8S9K4G2_BRACR</name>
<gene>
    <name evidence="2" type="ORF">F2Q68_00039423</name>
    <name evidence="1" type="ORF">F2Q70_00038755</name>
</gene>
<comment type="caution">
    <text evidence="1">The sequence shown here is derived from an EMBL/GenBank/DDBJ whole genome shotgun (WGS) entry which is preliminary data.</text>
</comment>
<organism evidence="1">
    <name type="scientific">Brassica cretica</name>
    <name type="common">Mustard</name>
    <dbReference type="NCBI Taxonomy" id="69181"/>
    <lineage>
        <taxon>Eukaryota</taxon>
        <taxon>Viridiplantae</taxon>
        <taxon>Streptophyta</taxon>
        <taxon>Embryophyta</taxon>
        <taxon>Tracheophyta</taxon>
        <taxon>Spermatophyta</taxon>
        <taxon>Magnoliopsida</taxon>
        <taxon>eudicotyledons</taxon>
        <taxon>Gunneridae</taxon>
        <taxon>Pentapetalae</taxon>
        <taxon>rosids</taxon>
        <taxon>malvids</taxon>
        <taxon>Brassicales</taxon>
        <taxon>Brassicaceae</taxon>
        <taxon>Brassiceae</taxon>
        <taxon>Brassica</taxon>
    </lineage>
</organism>
<dbReference type="Proteomes" id="UP000712281">
    <property type="component" value="Unassembled WGS sequence"/>
</dbReference>